<dbReference type="GO" id="GO:0035025">
    <property type="term" value="P:positive regulation of Rho protein signal transduction"/>
    <property type="evidence" value="ECO:0007669"/>
    <property type="project" value="TreeGrafter"/>
</dbReference>
<evidence type="ECO:0000256" key="2">
    <source>
        <dbReference type="ARBA" id="ARBA00022490"/>
    </source>
</evidence>
<feature type="region of interest" description="Disordered" evidence="3">
    <location>
        <begin position="76"/>
        <end position="98"/>
    </location>
</feature>
<sequence>MHSSVTKPSSFDTASSLAFSSPPRSPAVSLSPSLRDREQERGGESRTSYLLSFLGRHTRSTTPDIDRERKFPIISGPIHTSASNTVEPHNSTTRDNSPAFGTSWASLVDRTALEEIPAVERKRQEAIFELISTEADYVRDLQLIVELFYSRLVDILGEDSTSVIFSNIEDILLTNTAFLSTLEERQRECRLYVDHVGDLLETHMPHMRVYLDYCVNQANAGKVLQSLRDTNPELSAQLQCLREDPLARNLDLSSYLLVPSASNHLLVETRSIDDYFAVQRLTRYPLLIRQILQYTDPPAPSLDPSSAPRLTLSLPTEHAERESIANALGRAEQILEEVNETMRDRESRARLGEVSRELRIGKDRLDLTLPTHHLGPRKLLKEGVLTKAKSGRKLRVILCSDILLLLNESGGGGLYRPLPVHELEIYTARNRARSDDAYIRIHRAYPRGGETLVLRAPNVREARAWTEAIAQAGAKAREGIRVAVNDSRGTEAGLGPAIVGVGMGHVAGAGTPRGSADVGNGNIWVATGK</sequence>
<dbReference type="PANTHER" id="PTHR46006:SF6">
    <property type="entry name" value="INTERSECTIN-2 ISOFORM X1"/>
    <property type="match status" value="1"/>
</dbReference>
<dbReference type="InterPro" id="IPR035899">
    <property type="entry name" value="DBL_dom_sf"/>
</dbReference>
<protein>
    <recommendedName>
        <fullName evidence="8">DH domain-containing protein</fullName>
    </recommendedName>
</protein>
<evidence type="ECO:0000259" key="4">
    <source>
        <dbReference type="PROSITE" id="PS50003"/>
    </source>
</evidence>
<reference evidence="7" key="2">
    <citation type="submission" date="2015-01" db="EMBL/GenBank/DDBJ databases">
        <title>Evolutionary Origins and Diversification of the Mycorrhizal Mutualists.</title>
        <authorList>
            <consortium name="DOE Joint Genome Institute"/>
            <consortium name="Mycorrhizal Genomics Consortium"/>
            <person name="Kohler A."/>
            <person name="Kuo A."/>
            <person name="Nagy L.G."/>
            <person name="Floudas D."/>
            <person name="Copeland A."/>
            <person name="Barry K.W."/>
            <person name="Cichocki N."/>
            <person name="Veneault-Fourrey C."/>
            <person name="LaButti K."/>
            <person name="Lindquist E.A."/>
            <person name="Lipzen A."/>
            <person name="Lundell T."/>
            <person name="Morin E."/>
            <person name="Murat C."/>
            <person name="Riley R."/>
            <person name="Ohm R."/>
            <person name="Sun H."/>
            <person name="Tunlid A."/>
            <person name="Henrissat B."/>
            <person name="Grigoriev I.V."/>
            <person name="Hibbett D.S."/>
            <person name="Martin F."/>
        </authorList>
    </citation>
    <scope>NUCLEOTIDE SEQUENCE [LARGE SCALE GENOMIC DNA]</scope>
    <source>
        <strain evidence="7">Marx 270</strain>
    </source>
</reference>
<organism evidence="6 7">
    <name type="scientific">Pisolithus tinctorius Marx 270</name>
    <dbReference type="NCBI Taxonomy" id="870435"/>
    <lineage>
        <taxon>Eukaryota</taxon>
        <taxon>Fungi</taxon>
        <taxon>Dikarya</taxon>
        <taxon>Basidiomycota</taxon>
        <taxon>Agaricomycotina</taxon>
        <taxon>Agaricomycetes</taxon>
        <taxon>Agaricomycetidae</taxon>
        <taxon>Boletales</taxon>
        <taxon>Sclerodermatineae</taxon>
        <taxon>Pisolithaceae</taxon>
        <taxon>Pisolithus</taxon>
    </lineage>
</organism>
<dbReference type="PROSITE" id="PS50003">
    <property type="entry name" value="PH_DOMAIN"/>
    <property type="match status" value="1"/>
</dbReference>
<evidence type="ECO:0000256" key="3">
    <source>
        <dbReference type="SAM" id="MobiDB-lite"/>
    </source>
</evidence>
<name>A0A0C3MV95_PISTI</name>
<dbReference type="SUPFAM" id="SSF50729">
    <property type="entry name" value="PH domain-like"/>
    <property type="match status" value="1"/>
</dbReference>
<dbReference type="PANTHER" id="PTHR46006">
    <property type="entry name" value="RHO GUANINE NUCLEOTIDE EXCHANGE FACTOR AT 64C, ISOFORM A"/>
    <property type="match status" value="1"/>
</dbReference>
<comment type="subcellular location">
    <subcellularLocation>
        <location evidence="1">Cytoplasm</location>
    </subcellularLocation>
</comment>
<dbReference type="Pfam" id="PF00621">
    <property type="entry name" value="RhoGEF"/>
    <property type="match status" value="1"/>
</dbReference>
<dbReference type="InterPro" id="IPR011993">
    <property type="entry name" value="PH-like_dom_sf"/>
</dbReference>
<dbReference type="InParanoid" id="A0A0C3MV95"/>
<dbReference type="InterPro" id="IPR001849">
    <property type="entry name" value="PH_domain"/>
</dbReference>
<evidence type="ECO:0000256" key="1">
    <source>
        <dbReference type="ARBA" id="ARBA00004496"/>
    </source>
</evidence>
<dbReference type="SUPFAM" id="SSF48065">
    <property type="entry name" value="DBL homology domain (DH-domain)"/>
    <property type="match status" value="1"/>
</dbReference>
<dbReference type="Proteomes" id="UP000054217">
    <property type="component" value="Unassembled WGS sequence"/>
</dbReference>
<dbReference type="GO" id="GO:0005085">
    <property type="term" value="F:guanyl-nucleotide exchange factor activity"/>
    <property type="evidence" value="ECO:0007669"/>
    <property type="project" value="InterPro"/>
</dbReference>
<feature type="region of interest" description="Disordered" evidence="3">
    <location>
        <begin position="1"/>
        <end position="49"/>
    </location>
</feature>
<evidence type="ECO:0000313" key="6">
    <source>
        <dbReference type="EMBL" id="KIN92834.1"/>
    </source>
</evidence>
<feature type="compositionally biased region" description="Polar residues" evidence="3">
    <location>
        <begin position="78"/>
        <end position="98"/>
    </location>
</feature>
<keyword evidence="2" id="KW-0963">Cytoplasm</keyword>
<dbReference type="InterPro" id="IPR000219">
    <property type="entry name" value="DH_dom"/>
</dbReference>
<proteinExistence type="predicted"/>
<dbReference type="GO" id="GO:0005737">
    <property type="term" value="C:cytoplasm"/>
    <property type="evidence" value="ECO:0007669"/>
    <property type="project" value="UniProtKB-SubCell"/>
</dbReference>
<dbReference type="OrthoDB" id="1716625at2759"/>
<dbReference type="Gene3D" id="1.20.900.10">
    <property type="entry name" value="Dbl homology (DH) domain"/>
    <property type="match status" value="1"/>
</dbReference>
<dbReference type="Gene3D" id="2.30.29.30">
    <property type="entry name" value="Pleckstrin-homology domain (PH domain)/Phosphotyrosine-binding domain (PTB)"/>
    <property type="match status" value="1"/>
</dbReference>
<accession>A0A0C3MV95</accession>
<gene>
    <name evidence="6" type="ORF">M404DRAFT_36676</name>
</gene>
<dbReference type="SMART" id="SM00325">
    <property type="entry name" value="RhoGEF"/>
    <property type="match status" value="1"/>
</dbReference>
<evidence type="ECO:0008006" key="8">
    <source>
        <dbReference type="Google" id="ProtNLM"/>
    </source>
</evidence>
<feature type="compositionally biased region" description="Polar residues" evidence="3">
    <location>
        <begin position="1"/>
        <end position="19"/>
    </location>
</feature>
<evidence type="ECO:0000259" key="5">
    <source>
        <dbReference type="PROSITE" id="PS50010"/>
    </source>
</evidence>
<dbReference type="PROSITE" id="PS50010">
    <property type="entry name" value="DH_2"/>
    <property type="match status" value="1"/>
</dbReference>
<evidence type="ECO:0000313" key="7">
    <source>
        <dbReference type="Proteomes" id="UP000054217"/>
    </source>
</evidence>
<feature type="domain" description="PH" evidence="4">
    <location>
        <begin position="378"/>
        <end position="474"/>
    </location>
</feature>
<dbReference type="CDD" id="cd00160">
    <property type="entry name" value="RhoGEF"/>
    <property type="match status" value="1"/>
</dbReference>
<dbReference type="AlphaFoldDB" id="A0A0C3MV95"/>
<dbReference type="EMBL" id="KN832342">
    <property type="protein sequence ID" value="KIN92834.1"/>
    <property type="molecule type" value="Genomic_DNA"/>
</dbReference>
<keyword evidence="7" id="KW-1185">Reference proteome</keyword>
<feature type="domain" description="DH" evidence="5">
    <location>
        <begin position="122"/>
        <end position="341"/>
    </location>
</feature>
<feature type="compositionally biased region" description="Basic and acidic residues" evidence="3">
    <location>
        <begin position="34"/>
        <end position="44"/>
    </location>
</feature>
<dbReference type="HOGENOM" id="CLU_514944_0_0_1"/>
<reference evidence="6 7" key="1">
    <citation type="submission" date="2014-04" db="EMBL/GenBank/DDBJ databases">
        <authorList>
            <consortium name="DOE Joint Genome Institute"/>
            <person name="Kuo A."/>
            <person name="Kohler A."/>
            <person name="Costa M.D."/>
            <person name="Nagy L.G."/>
            <person name="Floudas D."/>
            <person name="Copeland A."/>
            <person name="Barry K.W."/>
            <person name="Cichocki N."/>
            <person name="Veneault-Fourrey C."/>
            <person name="LaButti K."/>
            <person name="Lindquist E.A."/>
            <person name="Lipzen A."/>
            <person name="Lundell T."/>
            <person name="Morin E."/>
            <person name="Murat C."/>
            <person name="Sun H."/>
            <person name="Tunlid A."/>
            <person name="Henrissat B."/>
            <person name="Grigoriev I.V."/>
            <person name="Hibbett D.S."/>
            <person name="Martin F."/>
            <person name="Nordberg H.P."/>
            <person name="Cantor M.N."/>
            <person name="Hua S.X."/>
        </authorList>
    </citation>
    <scope>NUCLEOTIDE SEQUENCE [LARGE SCALE GENOMIC DNA]</scope>
    <source>
        <strain evidence="6 7">Marx 270</strain>
    </source>
</reference>
<dbReference type="SMART" id="SM00233">
    <property type="entry name" value="PH"/>
    <property type="match status" value="1"/>
</dbReference>
<dbReference type="InterPro" id="IPR051480">
    <property type="entry name" value="Endocytic_GEF_Adapter"/>
</dbReference>
<dbReference type="STRING" id="870435.A0A0C3MV95"/>